<dbReference type="InterPro" id="IPR018750">
    <property type="entry name" value="DUF2306_membrane"/>
</dbReference>
<feature type="transmembrane region" description="Helical" evidence="1">
    <location>
        <begin position="12"/>
        <end position="33"/>
    </location>
</feature>
<comment type="caution">
    <text evidence="2">The sequence shown here is derived from an EMBL/GenBank/DDBJ whole genome shotgun (WGS) entry which is preliminary data.</text>
</comment>
<evidence type="ECO:0000256" key="1">
    <source>
        <dbReference type="SAM" id="Phobius"/>
    </source>
</evidence>
<feature type="transmembrane region" description="Helical" evidence="1">
    <location>
        <begin position="122"/>
        <end position="141"/>
    </location>
</feature>
<sequence>MALFKKRLYWSLLVAAIIIFMVYIVVQYVIVGARGAGIVQAKLDSVSFAYHCWLAFLIVHISASSIAFVIGPIQFVGLQPKKPASLHRALGYLYAVSIIIGSLTGAYLAYNSTGGPIEGLGFLMLDILWISTLSVAMKHVYSKRFIRHREWMLRSYSVTFAFVTFRVLLLPLTYGLSLNLQTGMQISSWLCWIINLSAAEWIIRSNRRKANGNKIPNFV</sequence>
<keyword evidence="1" id="KW-0812">Transmembrane</keyword>
<reference evidence="2 3" key="1">
    <citation type="submission" date="2018-08" db="EMBL/GenBank/DDBJ databases">
        <title>Genomic Encyclopedia of Type Strains, Phase III (KMG-III): the genomes of soil and plant-associated and newly described type strains.</title>
        <authorList>
            <person name="Whitman W."/>
        </authorList>
    </citation>
    <scope>NUCLEOTIDE SEQUENCE [LARGE SCALE GENOMIC DNA]</scope>
    <source>
        <strain evidence="2 3">CGMCC 1.10966</strain>
    </source>
</reference>
<protein>
    <submittedName>
        <fullName evidence="2">Putative membrane protein DUF2306</fullName>
    </submittedName>
</protein>
<dbReference type="OrthoDB" id="195502at2"/>
<keyword evidence="1" id="KW-0472">Membrane</keyword>
<feature type="transmembrane region" description="Helical" evidence="1">
    <location>
        <begin position="186"/>
        <end position="203"/>
    </location>
</feature>
<gene>
    <name evidence="2" type="ORF">A8990_12738</name>
</gene>
<proteinExistence type="predicted"/>
<organism evidence="2 3">
    <name type="scientific">Paenibacillus taihuensis</name>
    <dbReference type="NCBI Taxonomy" id="1156355"/>
    <lineage>
        <taxon>Bacteria</taxon>
        <taxon>Bacillati</taxon>
        <taxon>Bacillota</taxon>
        <taxon>Bacilli</taxon>
        <taxon>Bacillales</taxon>
        <taxon>Paenibacillaceae</taxon>
        <taxon>Paenibacillus</taxon>
    </lineage>
</organism>
<evidence type="ECO:0000313" key="2">
    <source>
        <dbReference type="EMBL" id="REE77718.1"/>
    </source>
</evidence>
<dbReference type="Proteomes" id="UP000256304">
    <property type="component" value="Unassembled WGS sequence"/>
</dbReference>
<feature type="transmembrane region" description="Helical" evidence="1">
    <location>
        <begin position="53"/>
        <end position="78"/>
    </location>
</feature>
<keyword evidence="1" id="KW-1133">Transmembrane helix</keyword>
<dbReference type="AlphaFoldDB" id="A0A3D9RHC6"/>
<name>A0A3D9RHC6_9BACL</name>
<feature type="transmembrane region" description="Helical" evidence="1">
    <location>
        <begin position="153"/>
        <end position="174"/>
    </location>
</feature>
<keyword evidence="3" id="KW-1185">Reference proteome</keyword>
<dbReference type="EMBL" id="QTTN01000027">
    <property type="protein sequence ID" value="REE77718.1"/>
    <property type="molecule type" value="Genomic_DNA"/>
</dbReference>
<evidence type="ECO:0000313" key="3">
    <source>
        <dbReference type="Proteomes" id="UP000256304"/>
    </source>
</evidence>
<feature type="transmembrane region" description="Helical" evidence="1">
    <location>
        <begin position="90"/>
        <end position="110"/>
    </location>
</feature>
<accession>A0A3D9RHC6</accession>
<dbReference type="Pfam" id="PF10067">
    <property type="entry name" value="DUF2306"/>
    <property type="match status" value="1"/>
</dbReference>